<proteinExistence type="predicted"/>
<organism evidence="2 3">
    <name type="scientific">Kutzneria kofuensis</name>
    <dbReference type="NCBI Taxonomy" id="103725"/>
    <lineage>
        <taxon>Bacteria</taxon>
        <taxon>Bacillati</taxon>
        <taxon>Actinomycetota</taxon>
        <taxon>Actinomycetes</taxon>
        <taxon>Pseudonocardiales</taxon>
        <taxon>Pseudonocardiaceae</taxon>
        <taxon>Kutzneria</taxon>
    </lineage>
</organism>
<dbReference type="Proteomes" id="UP000585638">
    <property type="component" value="Unassembled WGS sequence"/>
</dbReference>
<dbReference type="PANTHER" id="PTHR46546:SF4">
    <property type="entry name" value="SHEWANELLA-LIKE PROTEIN PHOSPHATASE 1"/>
    <property type="match status" value="1"/>
</dbReference>
<accession>A0A7W9KGC3</accession>
<evidence type="ECO:0000313" key="2">
    <source>
        <dbReference type="EMBL" id="MBB5892109.1"/>
    </source>
</evidence>
<dbReference type="PRINTS" id="PR00114">
    <property type="entry name" value="STPHPHTASE"/>
</dbReference>
<evidence type="ECO:0000259" key="1">
    <source>
        <dbReference type="Pfam" id="PF00149"/>
    </source>
</evidence>
<dbReference type="InterPro" id="IPR004843">
    <property type="entry name" value="Calcineurin-like_PHP"/>
</dbReference>
<keyword evidence="3" id="KW-1185">Reference proteome</keyword>
<dbReference type="GO" id="GO:0016787">
    <property type="term" value="F:hydrolase activity"/>
    <property type="evidence" value="ECO:0007669"/>
    <property type="project" value="InterPro"/>
</dbReference>
<dbReference type="AlphaFoldDB" id="A0A7W9KGC3"/>
<dbReference type="EMBL" id="JACHIR010000001">
    <property type="protein sequence ID" value="MBB5892109.1"/>
    <property type="molecule type" value="Genomic_DNA"/>
</dbReference>
<dbReference type="InterPro" id="IPR029052">
    <property type="entry name" value="Metallo-depent_PP-like"/>
</dbReference>
<dbReference type="Gene3D" id="3.60.21.10">
    <property type="match status" value="1"/>
</dbReference>
<evidence type="ECO:0000313" key="3">
    <source>
        <dbReference type="Proteomes" id="UP000585638"/>
    </source>
</evidence>
<reference evidence="2 3" key="1">
    <citation type="submission" date="2020-08" db="EMBL/GenBank/DDBJ databases">
        <title>Sequencing the genomes of 1000 actinobacteria strains.</title>
        <authorList>
            <person name="Klenk H.-P."/>
        </authorList>
    </citation>
    <scope>NUCLEOTIDE SEQUENCE [LARGE SCALE GENOMIC DNA]</scope>
    <source>
        <strain evidence="2 3">DSM 43851</strain>
    </source>
</reference>
<dbReference type="RefSeq" id="WP_312890147.1">
    <property type="nucleotide sequence ID" value="NZ_BAAAWY010000007.1"/>
</dbReference>
<gene>
    <name evidence="2" type="ORF">BJ998_003305</name>
</gene>
<comment type="caution">
    <text evidence="2">The sequence shown here is derived from an EMBL/GenBank/DDBJ whole genome shotgun (WGS) entry which is preliminary data.</text>
</comment>
<dbReference type="PANTHER" id="PTHR46546">
    <property type="entry name" value="SHEWANELLA-LIKE PROTEIN PHOSPHATASE 1"/>
    <property type="match status" value="1"/>
</dbReference>
<dbReference type="SUPFAM" id="SSF56300">
    <property type="entry name" value="Metallo-dependent phosphatases"/>
    <property type="match status" value="1"/>
</dbReference>
<feature type="domain" description="Calcineurin-like phosphoesterase" evidence="1">
    <location>
        <begin position="10"/>
        <end position="223"/>
    </location>
</feature>
<name>A0A7W9KGC3_9PSEU</name>
<protein>
    <recommendedName>
        <fullName evidence="1">Calcineurin-like phosphoesterase domain-containing protein</fullName>
    </recommendedName>
</protein>
<dbReference type="Pfam" id="PF00149">
    <property type="entry name" value="Metallophos"/>
    <property type="match status" value="1"/>
</dbReference>
<sequence>MGDDERDGSVFVVGDVHGHLSELITALHSAGLTTPEGQWSGGRHRLWFLGDFVDRGPDGIGVIELVMRLADQADRAGGFVGSLLGNHEVLLLGMHLFGDTPVPSDYGFRSFARSWHLNGGQLNDQTRLTDRHVRWLTDRPVAVVVDDHLLLHSDTTAYLSWGDSVDEVNAAVRAILHSRDLADWWDCWHKMTTRFAFRGATGAQTADEIMGKFGGKRIVHGHSIIADQLGIEPEQVDGPLSYADGKVLAVDGGLFDGGPCLVVEL</sequence>
<dbReference type="InterPro" id="IPR006186">
    <property type="entry name" value="Ser/Thr-sp_prot-phosphatase"/>
</dbReference>